<proteinExistence type="predicted"/>
<dbReference type="AlphaFoldDB" id="A0A392PUE2"/>
<keyword evidence="2" id="KW-1185">Reference proteome</keyword>
<evidence type="ECO:0000313" key="1">
    <source>
        <dbReference type="EMBL" id="MCI15708.1"/>
    </source>
</evidence>
<dbReference type="Proteomes" id="UP000265520">
    <property type="component" value="Unassembled WGS sequence"/>
</dbReference>
<dbReference type="Pfam" id="PF05056">
    <property type="entry name" value="DUF674"/>
    <property type="match status" value="1"/>
</dbReference>
<name>A0A392PUE2_9FABA</name>
<comment type="caution">
    <text evidence="1">The sequence shown here is derived from an EMBL/GenBank/DDBJ whole genome shotgun (WGS) entry which is preliminary data.</text>
</comment>
<organism evidence="1 2">
    <name type="scientific">Trifolium medium</name>
    <dbReference type="NCBI Taxonomy" id="97028"/>
    <lineage>
        <taxon>Eukaryota</taxon>
        <taxon>Viridiplantae</taxon>
        <taxon>Streptophyta</taxon>
        <taxon>Embryophyta</taxon>
        <taxon>Tracheophyta</taxon>
        <taxon>Spermatophyta</taxon>
        <taxon>Magnoliopsida</taxon>
        <taxon>eudicotyledons</taxon>
        <taxon>Gunneridae</taxon>
        <taxon>Pentapetalae</taxon>
        <taxon>rosids</taxon>
        <taxon>fabids</taxon>
        <taxon>Fabales</taxon>
        <taxon>Fabaceae</taxon>
        <taxon>Papilionoideae</taxon>
        <taxon>50 kb inversion clade</taxon>
        <taxon>NPAAA clade</taxon>
        <taxon>Hologalegina</taxon>
        <taxon>IRL clade</taxon>
        <taxon>Trifolieae</taxon>
        <taxon>Trifolium</taxon>
    </lineage>
</organism>
<sequence length="73" mass="7766">MYVATDDLVVSQSSPISSLNLINSSKTSLDDLKEKVVTIGVKECLSILMAALTSTSALTNGLAHLLTEVKEEK</sequence>
<protein>
    <submittedName>
        <fullName evidence="1">DUF674 family protein</fullName>
    </submittedName>
</protein>
<evidence type="ECO:0000313" key="2">
    <source>
        <dbReference type="Proteomes" id="UP000265520"/>
    </source>
</evidence>
<dbReference type="EMBL" id="LXQA010097618">
    <property type="protein sequence ID" value="MCI15708.1"/>
    <property type="molecule type" value="Genomic_DNA"/>
</dbReference>
<dbReference type="InterPro" id="IPR007750">
    <property type="entry name" value="DUF674"/>
</dbReference>
<accession>A0A392PUE2</accession>
<reference evidence="1 2" key="1">
    <citation type="journal article" date="2018" name="Front. Plant Sci.">
        <title>Red Clover (Trifolium pratense) and Zigzag Clover (T. medium) - A Picture of Genomic Similarities and Differences.</title>
        <authorList>
            <person name="Dluhosova J."/>
            <person name="Istvanek J."/>
            <person name="Nedelnik J."/>
            <person name="Repkova J."/>
        </authorList>
    </citation>
    <scope>NUCLEOTIDE SEQUENCE [LARGE SCALE GENOMIC DNA]</scope>
    <source>
        <strain evidence="2">cv. 10/8</strain>
        <tissue evidence="1">Leaf</tissue>
    </source>
</reference>